<dbReference type="PATRIC" id="fig|796937.3.peg.356"/>
<sequence>MSIGTVMSDSLIQGAQYTSGAPDNKAKKTDGNKEKSDKTKENKASDTNKTSNSDKKADNTQETDKKNEPKFYDISSNARKMRAEQKAQEDAEAKKAKRKGTDKDAFMKLFIAQLKNQDPLEPLKNEQFITQMSQLSSVEQLTKLNTSFEKFSQKFDATNMVKAMENLSKKFESADLTKAINNLSKKFDSENPKSEFAQFLSLYEKTHIGLLKKISELQEEIKNLKKA</sequence>
<dbReference type="HOGENOM" id="CLU_1218836_0_0_9"/>
<dbReference type="EMBL" id="AFZE01000002">
    <property type="protein sequence ID" value="EHL16616.1"/>
    <property type="molecule type" value="Genomic_DNA"/>
</dbReference>
<dbReference type="AlphaFoldDB" id="G9WYB2"/>
<gene>
    <name evidence="5" type="ORF">HMPREF9629_01163</name>
</gene>
<evidence type="ECO:0000313" key="5">
    <source>
        <dbReference type="EMBL" id="EHL16616.1"/>
    </source>
</evidence>
<feature type="compositionally biased region" description="Polar residues" evidence="4">
    <location>
        <begin position="1"/>
        <end position="21"/>
    </location>
</feature>
<comment type="similarity">
    <text evidence="1 3">Belongs to the FlgD family.</text>
</comment>
<feature type="compositionally biased region" description="Basic and acidic residues" evidence="4">
    <location>
        <begin position="24"/>
        <end position="71"/>
    </location>
</feature>
<feature type="compositionally biased region" description="Basic and acidic residues" evidence="4">
    <location>
        <begin position="81"/>
        <end position="100"/>
    </location>
</feature>
<comment type="caution">
    <text evidence="5">The sequence shown here is derived from an EMBL/GenBank/DDBJ whole genome shotgun (WGS) entry which is preliminary data.</text>
</comment>
<evidence type="ECO:0000256" key="3">
    <source>
        <dbReference type="RuleBase" id="RU362076"/>
    </source>
</evidence>
<evidence type="ECO:0000256" key="1">
    <source>
        <dbReference type="ARBA" id="ARBA00010577"/>
    </source>
</evidence>
<dbReference type="Pfam" id="PF03963">
    <property type="entry name" value="FlgD"/>
    <property type="match status" value="1"/>
</dbReference>
<keyword evidence="2 3" id="KW-1005">Bacterial flagellum biogenesis</keyword>
<comment type="function">
    <text evidence="3">Required for flagellar hook formation. May act as a scaffolding protein.</text>
</comment>
<evidence type="ECO:0000313" key="6">
    <source>
        <dbReference type="Proteomes" id="UP000006437"/>
    </source>
</evidence>
<dbReference type="InterPro" id="IPR005648">
    <property type="entry name" value="FlgD"/>
</dbReference>
<organism evidence="5 6">
    <name type="scientific">Peptoanaerobacter stomatis</name>
    <dbReference type="NCBI Taxonomy" id="796937"/>
    <lineage>
        <taxon>Bacteria</taxon>
        <taxon>Bacillati</taxon>
        <taxon>Bacillota</taxon>
        <taxon>Clostridia</taxon>
        <taxon>Peptostreptococcales</taxon>
        <taxon>Filifactoraceae</taxon>
        <taxon>Peptoanaerobacter</taxon>
    </lineage>
</organism>
<dbReference type="RefSeq" id="WP_009525398.1">
    <property type="nucleotide sequence ID" value="NZ_JH414551.1"/>
</dbReference>
<feature type="region of interest" description="Disordered" evidence="4">
    <location>
        <begin position="1"/>
        <end position="100"/>
    </location>
</feature>
<reference evidence="5 6" key="1">
    <citation type="submission" date="2011-08" db="EMBL/GenBank/DDBJ databases">
        <title>The Genome Sequence of Eubacteriaceae bacterium ACC19a.</title>
        <authorList>
            <consortium name="The Broad Institute Genome Sequencing Platform"/>
            <person name="Earl A."/>
            <person name="Ward D."/>
            <person name="Feldgarden M."/>
            <person name="Gevers D."/>
            <person name="Sizova M."/>
            <person name="Hazen A."/>
            <person name="Epstein S."/>
            <person name="Young S.K."/>
            <person name="Zeng Q."/>
            <person name="Gargeya S."/>
            <person name="Fitzgerald M."/>
            <person name="Haas B."/>
            <person name="Abouelleil A."/>
            <person name="Alvarado L."/>
            <person name="Arachchi H.M."/>
            <person name="Berlin A."/>
            <person name="Brown A."/>
            <person name="Chapman S.B."/>
            <person name="Chen Z."/>
            <person name="Dunbar C."/>
            <person name="Freedman E."/>
            <person name="Gearin G."/>
            <person name="Gellesch M."/>
            <person name="Goldberg J."/>
            <person name="Griggs A."/>
            <person name="Gujja S."/>
            <person name="Heiman D."/>
            <person name="Howarth C."/>
            <person name="Larson L."/>
            <person name="Lui A."/>
            <person name="MacDonald P.J.P."/>
            <person name="Montmayeur A."/>
            <person name="Murphy C."/>
            <person name="Neiman D."/>
            <person name="Pearson M."/>
            <person name="Priest M."/>
            <person name="Roberts A."/>
            <person name="Saif S."/>
            <person name="Shea T."/>
            <person name="Shenoy N."/>
            <person name="Sisk P."/>
            <person name="Stolte C."/>
            <person name="Sykes S."/>
            <person name="Wortman J."/>
            <person name="Nusbaum C."/>
            <person name="Birren B."/>
        </authorList>
    </citation>
    <scope>NUCLEOTIDE SEQUENCE [LARGE SCALE GENOMIC DNA]</scope>
    <source>
        <strain evidence="5 6">ACC19a</strain>
    </source>
</reference>
<dbReference type="Proteomes" id="UP000006437">
    <property type="component" value="Unassembled WGS sequence"/>
</dbReference>
<accession>G9WYB2</accession>
<proteinExistence type="inferred from homology"/>
<dbReference type="GO" id="GO:0044781">
    <property type="term" value="P:bacterial-type flagellum organization"/>
    <property type="evidence" value="ECO:0007669"/>
    <property type="project" value="UniProtKB-UniRule"/>
</dbReference>
<name>G9WYB2_9FIRM</name>
<dbReference type="BioCyc" id="EBAC796937-HMP:GMGH-1165-MONOMER"/>
<evidence type="ECO:0000256" key="4">
    <source>
        <dbReference type="SAM" id="MobiDB-lite"/>
    </source>
</evidence>
<evidence type="ECO:0000256" key="2">
    <source>
        <dbReference type="ARBA" id="ARBA00022795"/>
    </source>
</evidence>
<protein>
    <recommendedName>
        <fullName evidence="3">Basal-body rod modification protein FlgD</fullName>
    </recommendedName>
</protein>